<dbReference type="SUPFAM" id="SSF55961">
    <property type="entry name" value="Bet v1-like"/>
    <property type="match status" value="1"/>
</dbReference>
<dbReference type="Proteomes" id="UP000289805">
    <property type="component" value="Unassembled WGS sequence"/>
</dbReference>
<evidence type="ECO:0000256" key="1">
    <source>
        <dbReference type="SAM" id="MobiDB-lite"/>
    </source>
</evidence>
<protein>
    <recommendedName>
        <fullName evidence="6">SRPBCC family protein</fullName>
    </recommendedName>
</protein>
<organism evidence="3 4">
    <name type="scientific">Oerskovia turbata</name>
    <dbReference type="NCBI Taxonomy" id="1713"/>
    <lineage>
        <taxon>Bacteria</taxon>
        <taxon>Bacillati</taxon>
        <taxon>Actinomycetota</taxon>
        <taxon>Actinomycetes</taxon>
        <taxon>Micrococcales</taxon>
        <taxon>Cellulomonadaceae</taxon>
        <taxon>Oerskovia</taxon>
    </lineage>
</organism>
<dbReference type="Proteomes" id="UP000290517">
    <property type="component" value="Unassembled WGS sequence"/>
</dbReference>
<keyword evidence="5" id="KW-1185">Reference proteome</keyword>
<dbReference type="Gene3D" id="3.30.530.20">
    <property type="match status" value="1"/>
</dbReference>
<reference evidence="4 5" key="1">
    <citation type="submission" date="2019-01" db="EMBL/GenBank/DDBJ databases">
        <title>Oerskovia turbata Genome sequencing and assembly.</title>
        <authorList>
            <person name="Dou T."/>
        </authorList>
    </citation>
    <scope>NUCLEOTIDE SEQUENCE [LARGE SCALE GENOMIC DNA]</scope>
    <source>
        <strain evidence="3 4">JCM12123</strain>
        <strain evidence="2 5">JCM3160</strain>
    </source>
</reference>
<dbReference type="STRING" id="1713.GCA_000718325_00275"/>
<evidence type="ECO:0000313" key="3">
    <source>
        <dbReference type="EMBL" id="RXR36269.1"/>
    </source>
</evidence>
<dbReference type="EMBL" id="SDJQ01000004">
    <property type="protein sequence ID" value="RXR36269.1"/>
    <property type="molecule type" value="Genomic_DNA"/>
</dbReference>
<evidence type="ECO:0008006" key="6">
    <source>
        <dbReference type="Google" id="ProtNLM"/>
    </source>
</evidence>
<dbReference type="AlphaFoldDB" id="A0A4Q1L0M2"/>
<evidence type="ECO:0000313" key="4">
    <source>
        <dbReference type="Proteomes" id="UP000289805"/>
    </source>
</evidence>
<feature type="region of interest" description="Disordered" evidence="1">
    <location>
        <begin position="1"/>
        <end position="30"/>
    </location>
</feature>
<evidence type="ECO:0000313" key="5">
    <source>
        <dbReference type="Proteomes" id="UP000290517"/>
    </source>
</evidence>
<dbReference type="InterPro" id="IPR019587">
    <property type="entry name" value="Polyketide_cyclase/dehydratase"/>
</dbReference>
<dbReference type="Pfam" id="PF10604">
    <property type="entry name" value="Polyketide_cyc2"/>
    <property type="match status" value="1"/>
</dbReference>
<gene>
    <name evidence="2" type="ORF">EQW73_05305</name>
    <name evidence="3" type="ORF">EQW78_03120</name>
</gene>
<dbReference type="OrthoDB" id="4823586at2"/>
<comment type="caution">
    <text evidence="3">The sequence shown here is derived from an EMBL/GenBank/DDBJ whole genome shotgun (WGS) entry which is preliminary data.</text>
</comment>
<sequence>MAPTREGLVTSGDRSVASGEPADGRTAGPHRVELTHVLPLGAERAFALVADVRTHPRWVPLSRGVFHGPEGSPVPATAWRPGVGAEFTMVSGPFAPQGAPGFPDRMRITRWEPPGGEGRAGRATYLKLGPALLGEAGIVVVPLAGHHLPAAAAHEPVARCAVTWWEDVYLAGPLPRAVTAPFAARVLDLMIRLSLRRLDTMVARG</sequence>
<name>A0A4Q1L0M2_9CELL</name>
<accession>A0A4Q1L0M2</accession>
<evidence type="ECO:0000313" key="2">
    <source>
        <dbReference type="EMBL" id="RXR26889.1"/>
    </source>
</evidence>
<dbReference type="InterPro" id="IPR023393">
    <property type="entry name" value="START-like_dom_sf"/>
</dbReference>
<dbReference type="EMBL" id="SDJR01000003">
    <property type="protein sequence ID" value="RXR26889.1"/>
    <property type="molecule type" value="Genomic_DNA"/>
</dbReference>
<proteinExistence type="predicted"/>